<evidence type="ECO:0000256" key="15">
    <source>
        <dbReference type="SAM" id="SignalP"/>
    </source>
</evidence>
<evidence type="ECO:0000256" key="7">
    <source>
        <dbReference type="ARBA" id="ARBA00022723"/>
    </source>
</evidence>
<dbReference type="Proteomes" id="UP000315303">
    <property type="component" value="Unassembled WGS sequence"/>
</dbReference>
<dbReference type="Gene3D" id="3.30.830.10">
    <property type="entry name" value="Metalloenzyme, LuxS/M16 peptidase-like"/>
    <property type="match status" value="4"/>
</dbReference>
<comment type="caution">
    <text evidence="20">The sequence shown here is derived from an EMBL/GenBank/DDBJ whole genome shotgun (WGS) entry which is preliminary data.</text>
</comment>
<dbReference type="GO" id="GO:0046872">
    <property type="term" value="F:metal ion binding"/>
    <property type="evidence" value="ECO:0007669"/>
    <property type="project" value="UniProtKB-KW"/>
</dbReference>
<evidence type="ECO:0000256" key="8">
    <source>
        <dbReference type="ARBA" id="ARBA00022801"/>
    </source>
</evidence>
<dbReference type="InterPro" id="IPR001431">
    <property type="entry name" value="Pept_M16_Zn_BS"/>
</dbReference>
<dbReference type="GO" id="GO:0004222">
    <property type="term" value="F:metalloendopeptidase activity"/>
    <property type="evidence" value="ECO:0007669"/>
    <property type="project" value="UniProtKB-EC"/>
</dbReference>
<dbReference type="Pfam" id="PF16187">
    <property type="entry name" value="Peptidase_M16_M"/>
    <property type="match status" value="1"/>
</dbReference>
<keyword evidence="21" id="KW-1185">Reference proteome</keyword>
<evidence type="ECO:0000256" key="5">
    <source>
        <dbReference type="ARBA" id="ARBA00017565"/>
    </source>
</evidence>
<dbReference type="FunFam" id="3.30.830.10:FF:000012">
    <property type="entry name" value="Protease 3"/>
    <property type="match status" value="1"/>
</dbReference>
<dbReference type="OrthoDB" id="9811314at2"/>
<feature type="signal peptide" evidence="15">
    <location>
        <begin position="1"/>
        <end position="30"/>
    </location>
</feature>
<dbReference type="InterPro" id="IPR011249">
    <property type="entry name" value="Metalloenz_LuxS/M16"/>
</dbReference>
<evidence type="ECO:0000256" key="1">
    <source>
        <dbReference type="ARBA" id="ARBA00001947"/>
    </source>
</evidence>
<dbReference type="Pfam" id="PF05193">
    <property type="entry name" value="Peptidase_M16_C"/>
    <property type="match status" value="1"/>
</dbReference>
<evidence type="ECO:0000256" key="10">
    <source>
        <dbReference type="ARBA" id="ARBA00023049"/>
    </source>
</evidence>
<feature type="domain" description="Peptidase M16 C-terminal" evidence="17">
    <location>
        <begin position="219"/>
        <end position="393"/>
    </location>
</feature>
<comment type="cofactor">
    <cofactor evidence="1">
        <name>Zn(2+)</name>
        <dbReference type="ChEBI" id="CHEBI:29105"/>
    </cofactor>
</comment>
<dbReference type="SUPFAM" id="SSF63411">
    <property type="entry name" value="LuxS/MPP-like metallohydrolase"/>
    <property type="match status" value="4"/>
</dbReference>
<dbReference type="GO" id="GO:0006508">
    <property type="term" value="P:proteolysis"/>
    <property type="evidence" value="ECO:0007669"/>
    <property type="project" value="UniProtKB-KW"/>
</dbReference>
<gene>
    <name evidence="20" type="ORF">EPA86_02585</name>
</gene>
<keyword evidence="15" id="KW-0732">Signal</keyword>
<comment type="similarity">
    <text evidence="3 14">Belongs to the peptidase M16 family.</text>
</comment>
<keyword evidence="6" id="KW-0645">Protease</keyword>
<evidence type="ECO:0000256" key="9">
    <source>
        <dbReference type="ARBA" id="ARBA00022833"/>
    </source>
</evidence>
<evidence type="ECO:0000256" key="2">
    <source>
        <dbReference type="ARBA" id="ARBA00002184"/>
    </source>
</evidence>
<evidence type="ECO:0000256" key="12">
    <source>
        <dbReference type="ARBA" id="ARBA00031184"/>
    </source>
</evidence>
<evidence type="ECO:0000256" key="6">
    <source>
        <dbReference type="ARBA" id="ARBA00022670"/>
    </source>
</evidence>
<feature type="chain" id="PRO_5021287139" description="Protease 3" evidence="15">
    <location>
        <begin position="31"/>
        <end position="943"/>
    </location>
</feature>
<dbReference type="PANTHER" id="PTHR43690:SF18">
    <property type="entry name" value="INSULIN-DEGRADING ENZYME-RELATED"/>
    <property type="match status" value="1"/>
</dbReference>
<keyword evidence="8" id="KW-0378">Hydrolase</keyword>
<dbReference type="InterPro" id="IPR032632">
    <property type="entry name" value="Peptidase_M16_M"/>
</dbReference>
<feature type="domain" description="Peptidase M16 N-terminal" evidence="16">
    <location>
        <begin position="61"/>
        <end position="176"/>
    </location>
</feature>
<evidence type="ECO:0000259" key="17">
    <source>
        <dbReference type="Pfam" id="PF05193"/>
    </source>
</evidence>
<dbReference type="Pfam" id="PF22456">
    <property type="entry name" value="PqqF-like_C_4"/>
    <property type="match status" value="1"/>
</dbReference>
<protein>
    <recommendedName>
        <fullName evidence="5">Protease 3</fullName>
        <ecNumber evidence="4">3.4.24.55</ecNumber>
    </recommendedName>
    <alternativeName>
        <fullName evidence="13">Pitrilysin</fullName>
    </alternativeName>
    <alternativeName>
        <fullName evidence="12">Protease III</fullName>
    </alternativeName>
    <alternativeName>
        <fullName evidence="11">Protease pi</fullName>
    </alternativeName>
</protein>
<evidence type="ECO:0000256" key="13">
    <source>
        <dbReference type="ARBA" id="ARBA00033450"/>
    </source>
</evidence>
<evidence type="ECO:0000259" key="16">
    <source>
        <dbReference type="Pfam" id="PF00675"/>
    </source>
</evidence>
<dbReference type="EMBL" id="SAWY01000005">
    <property type="protein sequence ID" value="TPH18022.1"/>
    <property type="molecule type" value="Genomic_DNA"/>
</dbReference>
<name>A0A502L2D0_9GAMM</name>
<sequence>MFTKPIKRYALSIAIFTATALVGHHSNVYAESTETENIIVTSQYDSKDYLHFILDNGLKALVISDKTSEVAAASLVVGVGHRENPKAYLGLAHLLEHAVFWGSKNFPNTNEFDPFVKSNQGWSNASTRTSNTRYHFQVTQPAFDETLHRMADFLAYPLLTESSIRKSLIAVDNEFNGRINDWRKTALILQNETNPKHPSAKFGTGNTQTLSTDTKTLKKALSDFHRQYYGAQNMTLVLYGKQSTQALKTLAIKHFDQFPQSELSSQPSNEPLHLSNQLASKIEVLSPSSNPSIDLRFELPANASDFPHNTQEILFYLLGHESEGSLFTYLKTQGLINYLQVIDQGSRYVGKLHLYLELTDKGVKDQDKVIAAVFSYIDLLKKTELPPWIVAELQVMAQRQFDFPKSQEPGDWISPISDDMHLYLAKHWLNNRTQISIENFNHFLSYLTPENMQLIVSHTNKDDMPNTNKIEPIFNTPYKTSTLTTEQLNSWSNATKKSSMHLPKANPYLAQQVNNQKNHQLLLKDKTTKLVQIKPELVINKQGIQLWVQHKTDLSRNKISTSLRLYHEIKSQNPIVKQIYANMVQEQLHNSGYFASLAGFSTNINTLDSHYVIDINGYKENYFDYAEKVLTTFFTLEPSKLAFASAKQRIKGNITHRKSQDHAHQQLERVLYKDLFNELSDAQTLEALKNFSYQDYVTALNTDQQFQLNGVIAGDVNAMAVQEFAKSIISTQAIKLASDLSTTPNVKKLANTRHQSEIPLAHDDASINYLIQSQDNSFKSQAMFHLTQSLLSREYYYSIRDTKSLAYFVDLNKLYSPASSGIVMSAQSSNSSAEALINASNDFLIDYANKLTEMSEADFQQKLQLSLNKLNAPSFHLDRYTKALSTELYANGQITNYRFDQKEKIALVLSNISKESFEQFYQQQIVGKNSKRWLLFSKGKLKT</sequence>
<dbReference type="InterPro" id="IPR050626">
    <property type="entry name" value="Peptidase_M16"/>
</dbReference>
<evidence type="ECO:0000313" key="21">
    <source>
        <dbReference type="Proteomes" id="UP000315303"/>
    </source>
</evidence>
<evidence type="ECO:0000313" key="20">
    <source>
        <dbReference type="EMBL" id="TPH18022.1"/>
    </source>
</evidence>
<organism evidence="20 21">
    <name type="scientific">Litorilituus lipolyticus</name>
    <dbReference type="NCBI Taxonomy" id="2491017"/>
    <lineage>
        <taxon>Bacteria</taxon>
        <taxon>Pseudomonadati</taxon>
        <taxon>Pseudomonadota</taxon>
        <taxon>Gammaproteobacteria</taxon>
        <taxon>Alteromonadales</taxon>
        <taxon>Colwelliaceae</taxon>
        <taxon>Litorilituus</taxon>
    </lineage>
</organism>
<dbReference type="Pfam" id="PF00675">
    <property type="entry name" value="Peptidase_M16"/>
    <property type="match status" value="1"/>
</dbReference>
<evidence type="ECO:0000256" key="3">
    <source>
        <dbReference type="ARBA" id="ARBA00007261"/>
    </source>
</evidence>
<dbReference type="RefSeq" id="WP_140601600.1">
    <property type="nucleotide sequence ID" value="NZ_SAWY01000005.1"/>
</dbReference>
<keyword evidence="9" id="KW-0862">Zinc</keyword>
<dbReference type="InterPro" id="IPR054734">
    <property type="entry name" value="PqqF-like_C_4"/>
</dbReference>
<evidence type="ECO:0000259" key="18">
    <source>
        <dbReference type="Pfam" id="PF16187"/>
    </source>
</evidence>
<evidence type="ECO:0000259" key="19">
    <source>
        <dbReference type="Pfam" id="PF22456"/>
    </source>
</evidence>
<proteinExistence type="inferred from homology"/>
<reference evidence="20 21" key="1">
    <citation type="submission" date="2019-01" db="EMBL/GenBank/DDBJ databases">
        <title>Litorilituus lipolytica sp. nov., isolated from intertidal sand of the Yellow Sea in China.</title>
        <authorList>
            <person name="Liu A."/>
        </authorList>
    </citation>
    <scope>NUCLEOTIDE SEQUENCE [LARGE SCALE GENOMIC DNA]</scope>
    <source>
        <strain evidence="20 21">RZ04</strain>
    </source>
</reference>
<evidence type="ECO:0000256" key="14">
    <source>
        <dbReference type="RuleBase" id="RU004447"/>
    </source>
</evidence>
<feature type="domain" description="Coenzyme PQQ synthesis protein F-like C-terminal lobe" evidence="19">
    <location>
        <begin position="786"/>
        <end position="877"/>
    </location>
</feature>
<keyword evidence="7" id="KW-0479">Metal-binding</keyword>
<keyword evidence="10" id="KW-0482">Metalloprotease</keyword>
<dbReference type="InterPro" id="IPR011765">
    <property type="entry name" value="Pept_M16_N"/>
</dbReference>
<dbReference type="EC" id="3.4.24.55" evidence="4"/>
<feature type="domain" description="Peptidase M16 middle/third" evidence="18">
    <location>
        <begin position="401"/>
        <end position="667"/>
    </location>
</feature>
<dbReference type="InterPro" id="IPR007863">
    <property type="entry name" value="Peptidase_M16_C"/>
</dbReference>
<dbReference type="AlphaFoldDB" id="A0A502L2D0"/>
<evidence type="ECO:0000256" key="11">
    <source>
        <dbReference type="ARBA" id="ARBA00029597"/>
    </source>
</evidence>
<dbReference type="PANTHER" id="PTHR43690">
    <property type="entry name" value="NARDILYSIN"/>
    <property type="match status" value="1"/>
</dbReference>
<comment type="function">
    <text evidence="2">Endopeptidase that degrades small peptides of less than 7 kDa, such as glucagon and insulin.</text>
</comment>
<dbReference type="PROSITE" id="PS00143">
    <property type="entry name" value="INSULINASE"/>
    <property type="match status" value="1"/>
</dbReference>
<evidence type="ECO:0000256" key="4">
    <source>
        <dbReference type="ARBA" id="ARBA00012449"/>
    </source>
</evidence>
<dbReference type="GO" id="GO:0005737">
    <property type="term" value="C:cytoplasm"/>
    <property type="evidence" value="ECO:0007669"/>
    <property type="project" value="UniProtKB-ARBA"/>
</dbReference>
<accession>A0A502L2D0</accession>